<dbReference type="KEGG" id="elj:ELUMI_v1c04970"/>
<evidence type="ECO:0000313" key="1">
    <source>
        <dbReference type="EMBL" id="ATZ17221.1"/>
    </source>
</evidence>
<accession>A0A2K8NWV4</accession>
<dbReference type="EMBL" id="CP024963">
    <property type="protein sequence ID" value="ATZ17221.1"/>
    <property type="molecule type" value="Genomic_DNA"/>
</dbReference>
<dbReference type="Proteomes" id="UP000232063">
    <property type="component" value="Chromosome"/>
</dbReference>
<proteinExistence type="predicted"/>
<dbReference type="RefSeq" id="WP_025734648.1">
    <property type="nucleotide sequence ID" value="NZ_CP024963.1"/>
</dbReference>
<reference evidence="1 2" key="1">
    <citation type="submission" date="2017-11" db="EMBL/GenBank/DDBJ databases">
        <title>Genome sequence of Entomoplasma luminosum PIMN-1 (ATCC 49195).</title>
        <authorList>
            <person name="Lo W.-S."/>
            <person name="Gasparich G.E."/>
            <person name="Kuo C.-H."/>
        </authorList>
    </citation>
    <scope>NUCLEOTIDE SEQUENCE [LARGE SCALE GENOMIC DNA]</scope>
    <source>
        <strain evidence="1 2">PIMN-1</strain>
    </source>
</reference>
<name>A0A2K8NWV4_9MOLU</name>
<dbReference type="AlphaFoldDB" id="A0A2K8NWV4"/>
<sequence>MNNMNTTWTKLIAEQEKQKIKYFSKWFNKDEIEIILNLLNGVYVEFKNQEELKNIDMDKILWKIGMDHSIVECSNCDLCNLEGLQTRREWVSLENSDISWNDWEGDYYEFYECKSNYSHEFIITIEGLNVDHNKLSQYDVESIFVSPTLAVKNGEEYNKVEKLIKNDLEFQFNENFDEFKKQWSLNDKYLSNDEVDKYLPNAAKLINELHLTYPRVENSLEMEVN</sequence>
<keyword evidence="2" id="KW-1185">Reference proteome</keyword>
<evidence type="ECO:0000313" key="2">
    <source>
        <dbReference type="Proteomes" id="UP000232063"/>
    </source>
</evidence>
<protein>
    <submittedName>
        <fullName evidence="1">Uncharacterized protein</fullName>
    </submittedName>
</protein>
<gene>
    <name evidence="1" type="ORF">ELUMI_v1c04970</name>
</gene>
<organism evidence="1 2">
    <name type="scientific">Williamsoniiplasma luminosum</name>
    <dbReference type="NCBI Taxonomy" id="214888"/>
    <lineage>
        <taxon>Bacteria</taxon>
        <taxon>Bacillati</taxon>
        <taxon>Mycoplasmatota</taxon>
        <taxon>Mollicutes</taxon>
        <taxon>Entomoplasmatales</taxon>
        <taxon>Williamsoniiplasma</taxon>
    </lineage>
</organism>